<evidence type="ECO:0000256" key="8">
    <source>
        <dbReference type="ARBA" id="ARBA00023136"/>
    </source>
</evidence>
<dbReference type="AlphaFoldDB" id="A0A0M3JBM9"/>
<evidence type="ECO:0000256" key="5">
    <source>
        <dbReference type="ARBA" id="ARBA00022741"/>
    </source>
</evidence>
<comment type="subcellular location">
    <subcellularLocation>
        <location evidence="1">Cell membrane</location>
    </subcellularLocation>
    <subcellularLocation>
        <location evidence="9">Membrane</location>
        <topology evidence="9">Peripheral membrane protein</topology>
    </subcellularLocation>
</comment>
<dbReference type="GO" id="GO:0005886">
    <property type="term" value="C:plasma membrane"/>
    <property type="evidence" value="ECO:0007669"/>
    <property type="project" value="UniProtKB-SubCell"/>
</dbReference>
<dbReference type="PANTHER" id="PTHR12865">
    <property type="entry name" value="PHOSPHATIDYLINOSITOL 4-KINASE TYPE-II"/>
    <property type="match status" value="1"/>
</dbReference>
<evidence type="ECO:0000256" key="2">
    <source>
        <dbReference type="ARBA" id="ARBA00008941"/>
    </source>
</evidence>
<dbReference type="GO" id="GO:0007030">
    <property type="term" value="P:Golgi organization"/>
    <property type="evidence" value="ECO:0007669"/>
    <property type="project" value="TreeGrafter"/>
</dbReference>
<name>A0A0M3JBM9_ANISI</name>
<evidence type="ECO:0000256" key="6">
    <source>
        <dbReference type="ARBA" id="ARBA00022777"/>
    </source>
</evidence>
<evidence type="ECO:0000313" key="11">
    <source>
        <dbReference type="EMBL" id="VDK24533.1"/>
    </source>
</evidence>
<dbReference type="GO" id="GO:0007032">
    <property type="term" value="P:endosome organization"/>
    <property type="evidence" value="ECO:0007669"/>
    <property type="project" value="TreeGrafter"/>
</dbReference>
<evidence type="ECO:0000256" key="4">
    <source>
        <dbReference type="ARBA" id="ARBA00022679"/>
    </source>
</evidence>
<reference evidence="11 12" key="2">
    <citation type="submission" date="2018-11" db="EMBL/GenBank/DDBJ databases">
        <authorList>
            <consortium name="Pathogen Informatics"/>
        </authorList>
    </citation>
    <scope>NUCLEOTIDE SEQUENCE [LARGE SCALE GENOMIC DNA]</scope>
</reference>
<dbReference type="PANTHER" id="PTHR12865:SF1">
    <property type="entry name" value="PHOSPHATIDYLINOSITOL 4-KINASE TYPE 2"/>
    <property type="match status" value="1"/>
</dbReference>
<accession>A0A0M3JBM9</accession>
<dbReference type="GO" id="GO:0005802">
    <property type="term" value="C:trans-Golgi network"/>
    <property type="evidence" value="ECO:0007669"/>
    <property type="project" value="TreeGrafter"/>
</dbReference>
<gene>
    <name evidence="11" type="ORF">ASIM_LOCUS4812</name>
</gene>
<evidence type="ECO:0000313" key="13">
    <source>
        <dbReference type="WBParaSite" id="ASIM_0000500501-mRNA-1"/>
    </source>
</evidence>
<comment type="similarity">
    <text evidence="2 9">Belongs to the PI3/PI4-kinase family. Type II PI4K subfamily.</text>
</comment>
<dbReference type="GO" id="GO:0005765">
    <property type="term" value="C:lysosomal membrane"/>
    <property type="evidence" value="ECO:0007669"/>
    <property type="project" value="TreeGrafter"/>
</dbReference>
<reference evidence="13" key="1">
    <citation type="submission" date="2017-02" db="UniProtKB">
        <authorList>
            <consortium name="WormBaseParasite"/>
        </authorList>
    </citation>
    <scope>IDENTIFICATION</scope>
</reference>
<dbReference type="WBParaSite" id="ASIM_0000500501-mRNA-1">
    <property type="protein sequence ID" value="ASIM_0000500501-mRNA-1"/>
    <property type="gene ID" value="ASIM_0000500501"/>
</dbReference>
<protein>
    <recommendedName>
        <fullName evidence="9">Phosphatidylinositol 4-kinase type 2</fullName>
        <ecNumber evidence="9">2.7.1.67</ecNumber>
    </recommendedName>
</protein>
<dbReference type="EC" id="2.7.1.67" evidence="9"/>
<keyword evidence="12" id="KW-1185">Reference proteome</keyword>
<keyword evidence="4 9" id="KW-0808">Transferase</keyword>
<dbReference type="GO" id="GO:0004430">
    <property type="term" value="F:1-phosphatidylinositol 4-kinase activity"/>
    <property type="evidence" value="ECO:0007669"/>
    <property type="project" value="UniProtKB-UniRule"/>
</dbReference>
<dbReference type="InterPro" id="IPR039756">
    <property type="entry name" value="Lsb6/PI4K2"/>
</dbReference>
<dbReference type="InterPro" id="IPR000403">
    <property type="entry name" value="PI3/4_kinase_cat_dom"/>
</dbReference>
<keyword evidence="5 9" id="KW-0547">Nucleotide-binding</keyword>
<dbReference type="Pfam" id="PF00454">
    <property type="entry name" value="PI3_PI4_kinase"/>
    <property type="match status" value="1"/>
</dbReference>
<dbReference type="PROSITE" id="PS50290">
    <property type="entry name" value="PI3_4_KINASE_3"/>
    <property type="match status" value="1"/>
</dbReference>
<evidence type="ECO:0000259" key="10">
    <source>
        <dbReference type="PROSITE" id="PS50290"/>
    </source>
</evidence>
<evidence type="ECO:0000313" key="12">
    <source>
        <dbReference type="Proteomes" id="UP000267096"/>
    </source>
</evidence>
<keyword evidence="7 9" id="KW-0067">ATP-binding</keyword>
<dbReference type="OrthoDB" id="3349449at2759"/>
<dbReference type="EMBL" id="UYRR01008828">
    <property type="protein sequence ID" value="VDK24533.1"/>
    <property type="molecule type" value="Genomic_DNA"/>
</dbReference>
<proteinExistence type="inferred from homology"/>
<evidence type="ECO:0000256" key="1">
    <source>
        <dbReference type="ARBA" id="ARBA00004236"/>
    </source>
</evidence>
<evidence type="ECO:0000256" key="3">
    <source>
        <dbReference type="ARBA" id="ARBA00022475"/>
    </source>
</evidence>
<organism evidence="13">
    <name type="scientific">Anisakis simplex</name>
    <name type="common">Herring worm</name>
    <dbReference type="NCBI Taxonomy" id="6269"/>
    <lineage>
        <taxon>Eukaryota</taxon>
        <taxon>Metazoa</taxon>
        <taxon>Ecdysozoa</taxon>
        <taxon>Nematoda</taxon>
        <taxon>Chromadorea</taxon>
        <taxon>Rhabditida</taxon>
        <taxon>Spirurina</taxon>
        <taxon>Ascaridomorpha</taxon>
        <taxon>Ascaridoidea</taxon>
        <taxon>Anisakidae</taxon>
        <taxon>Anisakis</taxon>
        <taxon>Anisakis simplex complex</taxon>
    </lineage>
</organism>
<evidence type="ECO:0000256" key="9">
    <source>
        <dbReference type="RuleBase" id="RU367084"/>
    </source>
</evidence>
<keyword evidence="3" id="KW-1003">Cell membrane</keyword>
<feature type="domain" description="PI3K/PI4K catalytic" evidence="10">
    <location>
        <begin position="1"/>
        <end position="153"/>
    </location>
</feature>
<comment type="catalytic activity">
    <reaction evidence="9">
        <text>a 1,2-diacyl-sn-glycero-3-phospho-(1D-myo-inositol) + ATP = a 1,2-diacyl-sn-glycero-3-phospho-(1D-myo-inositol 4-phosphate) + ADP + H(+)</text>
        <dbReference type="Rhea" id="RHEA:19877"/>
        <dbReference type="ChEBI" id="CHEBI:15378"/>
        <dbReference type="ChEBI" id="CHEBI:30616"/>
        <dbReference type="ChEBI" id="CHEBI:57880"/>
        <dbReference type="ChEBI" id="CHEBI:58178"/>
        <dbReference type="ChEBI" id="CHEBI:456216"/>
        <dbReference type="EC" id="2.7.1.67"/>
    </reaction>
</comment>
<keyword evidence="6 9" id="KW-0418">Kinase</keyword>
<evidence type="ECO:0000256" key="7">
    <source>
        <dbReference type="ARBA" id="ARBA00022840"/>
    </source>
</evidence>
<sequence>MRIHSKGYLSEAGASLVDAKLKLDVVPKTAVVALAAPTFNYGRIDRAKARTKERIRSRYPDLARRFHRVGLPRKVGSFQLFVNGYKDASYWLRQWEMYPEQVPPPSVMSQFQQQFERMVILDYIIRNTGMLAYGRCIGLLNNPSSSMQQTTFH</sequence>
<dbReference type="GO" id="GO:0046854">
    <property type="term" value="P:phosphatidylinositol phosphate biosynthetic process"/>
    <property type="evidence" value="ECO:0007669"/>
    <property type="project" value="UniProtKB-UniRule"/>
</dbReference>
<dbReference type="GO" id="GO:0005524">
    <property type="term" value="F:ATP binding"/>
    <property type="evidence" value="ECO:0007669"/>
    <property type="project" value="UniProtKB-UniRule"/>
</dbReference>
<dbReference type="GO" id="GO:0005768">
    <property type="term" value="C:endosome"/>
    <property type="evidence" value="ECO:0007669"/>
    <property type="project" value="TreeGrafter"/>
</dbReference>
<dbReference type="Proteomes" id="UP000267096">
    <property type="component" value="Unassembled WGS sequence"/>
</dbReference>
<keyword evidence="8 9" id="KW-0472">Membrane</keyword>